<organism evidence="1 2">
    <name type="scientific">Sphaerosporella brunnea</name>
    <dbReference type="NCBI Taxonomy" id="1250544"/>
    <lineage>
        <taxon>Eukaryota</taxon>
        <taxon>Fungi</taxon>
        <taxon>Dikarya</taxon>
        <taxon>Ascomycota</taxon>
        <taxon>Pezizomycotina</taxon>
        <taxon>Pezizomycetes</taxon>
        <taxon>Pezizales</taxon>
        <taxon>Pyronemataceae</taxon>
        <taxon>Sphaerosporella</taxon>
    </lineage>
</organism>
<keyword evidence="2" id="KW-1185">Reference proteome</keyword>
<dbReference type="EMBL" id="VXIS01000399">
    <property type="protein sequence ID" value="KAA8893807.1"/>
    <property type="molecule type" value="Genomic_DNA"/>
</dbReference>
<gene>
    <name evidence="1" type="ORF">FN846DRAFT_476168</name>
</gene>
<evidence type="ECO:0000313" key="1">
    <source>
        <dbReference type="EMBL" id="KAA8893807.1"/>
    </source>
</evidence>
<name>A0A5J5EFG5_9PEZI</name>
<dbReference type="InParanoid" id="A0A5J5EFG5"/>
<dbReference type="Proteomes" id="UP000326924">
    <property type="component" value="Unassembled WGS sequence"/>
</dbReference>
<reference evidence="1 2" key="1">
    <citation type="submission" date="2019-09" db="EMBL/GenBank/DDBJ databases">
        <title>Draft genome of the ectomycorrhizal ascomycete Sphaerosporella brunnea.</title>
        <authorList>
            <consortium name="DOE Joint Genome Institute"/>
            <person name="Benucci G.M."/>
            <person name="Marozzi G."/>
            <person name="Antonielli L."/>
            <person name="Sanchez S."/>
            <person name="Marco P."/>
            <person name="Wang X."/>
            <person name="Falini L.B."/>
            <person name="Barry K."/>
            <person name="Haridas S."/>
            <person name="Lipzen A."/>
            <person name="Labutti K."/>
            <person name="Grigoriev I.V."/>
            <person name="Murat C."/>
            <person name="Martin F."/>
            <person name="Albertini E."/>
            <person name="Donnini D."/>
            <person name="Bonito G."/>
        </authorList>
    </citation>
    <scope>NUCLEOTIDE SEQUENCE [LARGE SCALE GENOMIC DNA]</scope>
    <source>
        <strain evidence="1 2">Sb_GMNB300</strain>
    </source>
</reference>
<evidence type="ECO:0000313" key="2">
    <source>
        <dbReference type="Proteomes" id="UP000326924"/>
    </source>
</evidence>
<protein>
    <submittedName>
        <fullName evidence="1">Uncharacterized protein</fullName>
    </submittedName>
</protein>
<proteinExistence type="predicted"/>
<comment type="caution">
    <text evidence="1">The sequence shown here is derived from an EMBL/GenBank/DDBJ whole genome shotgun (WGS) entry which is preliminary data.</text>
</comment>
<accession>A0A5J5EFG5</accession>
<dbReference type="AlphaFoldDB" id="A0A5J5EFG5"/>
<sequence>MRIPLPAIGHLYRRYLCQAVFIDEDAGESPSLSMLPVRHRWCLCQGAFTGVTCARSSLLMRIPLPEIGHLYRRYLCQAVFIDEDAGESPSLSMLPVRHRWCLCQGAFTGVTCARSSLLMRIPLPEIGHLYRRYLCQAVFIDEDAGKSPSLSMLPVRHRWCLCQGAFTGVTCARPSLSMRMPAIFIGVTSVRPSLSMRMPAIFIGVTSVRPSLSMRMPVRAHLYRRCLCQAVFIDEYSAH</sequence>